<reference evidence="2" key="1">
    <citation type="journal article" date="2020" name="Stud. Mycol.">
        <title>101 Dothideomycetes genomes: a test case for predicting lifestyles and emergence of pathogens.</title>
        <authorList>
            <person name="Haridas S."/>
            <person name="Albert R."/>
            <person name="Binder M."/>
            <person name="Bloem J."/>
            <person name="Labutti K."/>
            <person name="Salamov A."/>
            <person name="Andreopoulos B."/>
            <person name="Baker S."/>
            <person name="Barry K."/>
            <person name="Bills G."/>
            <person name="Bluhm B."/>
            <person name="Cannon C."/>
            <person name="Castanera R."/>
            <person name="Culley D."/>
            <person name="Daum C."/>
            <person name="Ezra D."/>
            <person name="Gonzalez J."/>
            <person name="Henrissat B."/>
            <person name="Kuo A."/>
            <person name="Liang C."/>
            <person name="Lipzen A."/>
            <person name="Lutzoni F."/>
            <person name="Magnuson J."/>
            <person name="Mondo S."/>
            <person name="Nolan M."/>
            <person name="Ohm R."/>
            <person name="Pangilinan J."/>
            <person name="Park H.-J."/>
            <person name="Ramirez L."/>
            <person name="Alfaro M."/>
            <person name="Sun H."/>
            <person name="Tritt A."/>
            <person name="Yoshinaga Y."/>
            <person name="Zwiers L.-H."/>
            <person name="Turgeon B."/>
            <person name="Goodwin S."/>
            <person name="Spatafora J."/>
            <person name="Crous P."/>
            <person name="Grigoriev I."/>
        </authorList>
    </citation>
    <scope>NUCLEOTIDE SEQUENCE</scope>
    <source>
        <strain evidence="2">CBS 121739</strain>
    </source>
</reference>
<dbReference type="SUPFAM" id="SSF56112">
    <property type="entry name" value="Protein kinase-like (PK-like)"/>
    <property type="match status" value="1"/>
</dbReference>
<gene>
    <name evidence="2" type="ORF">EJ05DRAFT_514765</name>
</gene>
<feature type="domain" description="Aminoglycoside phosphotransferase" evidence="1">
    <location>
        <begin position="146"/>
        <end position="237"/>
    </location>
</feature>
<evidence type="ECO:0000259" key="1">
    <source>
        <dbReference type="Pfam" id="PF01636"/>
    </source>
</evidence>
<keyword evidence="3" id="KW-1185">Reference proteome</keyword>
<proteinExistence type="predicted"/>
<dbReference type="PANTHER" id="PTHR21310">
    <property type="entry name" value="AMINOGLYCOSIDE PHOSPHOTRANSFERASE-RELATED-RELATED"/>
    <property type="match status" value="1"/>
</dbReference>
<dbReference type="AlphaFoldDB" id="A0A6A6VTZ5"/>
<dbReference type="Gene3D" id="3.90.1200.10">
    <property type="match status" value="1"/>
</dbReference>
<dbReference type="RefSeq" id="XP_033595717.1">
    <property type="nucleotide sequence ID" value="XM_033748562.1"/>
</dbReference>
<organism evidence="2 3">
    <name type="scientific">Pseudovirgaria hyperparasitica</name>
    <dbReference type="NCBI Taxonomy" id="470096"/>
    <lineage>
        <taxon>Eukaryota</taxon>
        <taxon>Fungi</taxon>
        <taxon>Dikarya</taxon>
        <taxon>Ascomycota</taxon>
        <taxon>Pezizomycotina</taxon>
        <taxon>Dothideomycetes</taxon>
        <taxon>Dothideomycetes incertae sedis</taxon>
        <taxon>Acrospermales</taxon>
        <taxon>Acrospermaceae</taxon>
        <taxon>Pseudovirgaria</taxon>
    </lineage>
</organism>
<dbReference type="InterPro" id="IPR002575">
    <property type="entry name" value="Aminoglycoside_PTrfase"/>
</dbReference>
<dbReference type="OrthoDB" id="5598852at2759"/>
<dbReference type="EMBL" id="ML996584">
    <property type="protein sequence ID" value="KAF2753266.1"/>
    <property type="molecule type" value="Genomic_DNA"/>
</dbReference>
<dbReference type="InterPro" id="IPR011009">
    <property type="entry name" value="Kinase-like_dom_sf"/>
</dbReference>
<dbReference type="Pfam" id="PF01636">
    <property type="entry name" value="APH"/>
    <property type="match status" value="1"/>
</dbReference>
<sequence length="331" mass="37336">MAQIYSLDNAIAKFFHELRGVNRQQCEELALSLVGPPLQPCRIQGAFSYTIRAGPGLAKIIQFRSEYLDMHVLECARLTFGTLVAACVHHGHIGNPSRLGVYVMDNLPGVTYIEARMAFPSLNGMSKEMCIWQNNVVVDLARFFALSWKRPLKLNELEVTSCRNDMEQKLRLLSKTLPSPFSDTMTDLANNVGILFSDSYPLVLTHDDLCEMNILVDSATGNLTGVIDWANASIQPFGLALWGVENVFGYMDGTGWHYFGNYEQLKELFWRKFEEDAGVKTITLDFKENLKLARLVGIALRYGYKWDNLKETKPISTDDPSLRYLIAFLSG</sequence>
<name>A0A6A6VTZ5_9PEZI</name>
<dbReference type="GeneID" id="54489616"/>
<evidence type="ECO:0000313" key="2">
    <source>
        <dbReference type="EMBL" id="KAF2753266.1"/>
    </source>
</evidence>
<dbReference type="InterPro" id="IPR051678">
    <property type="entry name" value="AGP_Transferase"/>
</dbReference>
<dbReference type="PANTHER" id="PTHR21310:SF59">
    <property type="entry name" value="AMINOGLYCOSIDE PHOSPHOTRANSFERASE DOMAIN-CONTAINING PROTEIN"/>
    <property type="match status" value="1"/>
</dbReference>
<accession>A0A6A6VTZ5</accession>
<evidence type="ECO:0000313" key="3">
    <source>
        <dbReference type="Proteomes" id="UP000799437"/>
    </source>
</evidence>
<protein>
    <recommendedName>
        <fullName evidence="1">Aminoglycoside phosphotransferase domain-containing protein</fullName>
    </recommendedName>
</protein>
<dbReference type="Proteomes" id="UP000799437">
    <property type="component" value="Unassembled WGS sequence"/>
</dbReference>